<dbReference type="STRING" id="7232.A0A484B0B0"/>
<dbReference type="OrthoDB" id="5984572at2759"/>
<evidence type="ECO:0000313" key="4">
    <source>
        <dbReference type="EMBL" id="TDG42123.1"/>
    </source>
</evidence>
<proteinExistence type="inferred from homology"/>
<organism evidence="4 5">
    <name type="scientific">Drosophila navojoa</name>
    <name type="common">Fruit fly</name>
    <dbReference type="NCBI Taxonomy" id="7232"/>
    <lineage>
        <taxon>Eukaryota</taxon>
        <taxon>Metazoa</taxon>
        <taxon>Ecdysozoa</taxon>
        <taxon>Arthropoda</taxon>
        <taxon>Hexapoda</taxon>
        <taxon>Insecta</taxon>
        <taxon>Pterygota</taxon>
        <taxon>Neoptera</taxon>
        <taxon>Endopterygota</taxon>
        <taxon>Diptera</taxon>
        <taxon>Brachycera</taxon>
        <taxon>Muscomorpha</taxon>
        <taxon>Ephydroidea</taxon>
        <taxon>Drosophilidae</taxon>
        <taxon>Drosophila</taxon>
    </lineage>
</organism>
<comment type="caution">
    <text evidence="4">The sequence shown here is derived from an EMBL/GenBank/DDBJ whole genome shotgun (WGS) entry which is preliminary data.</text>
</comment>
<evidence type="ECO:0000256" key="1">
    <source>
        <dbReference type="ARBA" id="ARBA00008942"/>
    </source>
</evidence>
<feature type="coiled-coil region" evidence="3">
    <location>
        <begin position="101"/>
        <end position="128"/>
    </location>
</feature>
<dbReference type="Proteomes" id="UP000295192">
    <property type="component" value="Unassembled WGS sequence"/>
</dbReference>
<evidence type="ECO:0000256" key="2">
    <source>
        <dbReference type="ARBA" id="ARBA00019581"/>
    </source>
</evidence>
<protein>
    <recommendedName>
        <fullName evidence="2">Biogenesis of lysosome-related organelles complex 1 subunit 3</fullName>
    </recommendedName>
</protein>
<gene>
    <name evidence="4" type="ORF">AWZ03_011455</name>
</gene>
<dbReference type="InterPro" id="IPR017245">
    <property type="entry name" value="BLOC-1_complex_su-3"/>
</dbReference>
<accession>A0A484B0B0</accession>
<evidence type="ECO:0000256" key="3">
    <source>
        <dbReference type="SAM" id="Coils"/>
    </source>
</evidence>
<name>A0A484B0B0_DRONA</name>
<keyword evidence="5" id="KW-1185">Reference proteome</keyword>
<dbReference type="PANTHER" id="PTHR31974:SF2">
    <property type="entry name" value="BIOGENESIS OF LYSOSOME-RELATED ORGANELLES COMPLEX 1 SUBUNIT 3"/>
    <property type="match status" value="1"/>
</dbReference>
<dbReference type="OMA" id="ENNIEIW"/>
<dbReference type="GO" id="GO:0031083">
    <property type="term" value="C:BLOC-1 complex"/>
    <property type="evidence" value="ECO:0007669"/>
    <property type="project" value="TreeGrafter"/>
</dbReference>
<reference evidence="4 5" key="1">
    <citation type="journal article" date="2019" name="J. Hered.">
        <title>An Improved Genome Assembly for Drosophila navojoa, the Basal Species in the mojavensis Cluster.</title>
        <authorList>
            <person name="Vanderlinde T."/>
            <person name="Dupim E.G."/>
            <person name="Nazario-Yepiz N.O."/>
            <person name="Carvalho A.B."/>
        </authorList>
    </citation>
    <scope>NUCLEOTIDE SEQUENCE [LARGE SCALE GENOMIC DNA]</scope>
    <source>
        <strain evidence="4">Navoj_Jal97</strain>
        <tissue evidence="4">Whole organism</tissue>
    </source>
</reference>
<sequence>MADLVRGEASESDEEVDKHKIYAAQVSGEATEEEDEDIYEQPSTPNATASIYRNNLLQRKLIENNIEICKALTLLTRNFVVTASKQLLTTDQMLIKSQLSLQSTHTALQQAQRNTAQLQNRVASALTSSFLPIIHIKERSN</sequence>
<comment type="similarity">
    <text evidence="1">Belongs to the BLOC1S3 family.</text>
</comment>
<dbReference type="Pfam" id="PF15753">
    <property type="entry name" value="BLOC1S3"/>
    <property type="match status" value="1"/>
</dbReference>
<evidence type="ECO:0000313" key="5">
    <source>
        <dbReference type="Proteomes" id="UP000295192"/>
    </source>
</evidence>
<dbReference type="PANTHER" id="PTHR31974">
    <property type="entry name" value="BIOGENESIS OF LYSOSOME-RELATED ORGANELLES COMPLEX 1 SUBUNIT 3"/>
    <property type="match status" value="1"/>
</dbReference>
<dbReference type="EMBL" id="LSRL02000267">
    <property type="protein sequence ID" value="TDG42123.1"/>
    <property type="molecule type" value="Genomic_DNA"/>
</dbReference>
<keyword evidence="3" id="KW-0175">Coiled coil</keyword>
<dbReference type="AlphaFoldDB" id="A0A484B0B0"/>